<organism evidence="2">
    <name type="scientific">Selaginella moellendorffii</name>
    <name type="common">Spikemoss</name>
    <dbReference type="NCBI Taxonomy" id="88036"/>
    <lineage>
        <taxon>Eukaryota</taxon>
        <taxon>Viridiplantae</taxon>
        <taxon>Streptophyta</taxon>
        <taxon>Embryophyta</taxon>
        <taxon>Tracheophyta</taxon>
        <taxon>Lycopodiopsida</taxon>
        <taxon>Selaginellales</taxon>
        <taxon>Selaginellaceae</taxon>
        <taxon>Selaginella</taxon>
    </lineage>
</organism>
<proteinExistence type="predicted"/>
<evidence type="ECO:0000313" key="1">
    <source>
        <dbReference type="EMBL" id="EFJ26389.1"/>
    </source>
</evidence>
<dbReference type="EMBL" id="GL377584">
    <property type="protein sequence ID" value="EFJ26389.1"/>
    <property type="molecule type" value="Genomic_DNA"/>
</dbReference>
<protein>
    <submittedName>
        <fullName evidence="1">Uncharacterized protein</fullName>
    </submittedName>
</protein>
<keyword evidence="2" id="KW-1185">Reference proteome</keyword>
<dbReference type="Proteomes" id="UP000001514">
    <property type="component" value="Unassembled WGS sequence"/>
</dbReference>
<dbReference type="AlphaFoldDB" id="D8RMS1"/>
<accession>D8RMS1</accession>
<dbReference type="InParanoid" id="D8RMS1"/>
<evidence type="ECO:0000313" key="2">
    <source>
        <dbReference type="Proteomes" id="UP000001514"/>
    </source>
</evidence>
<dbReference type="HOGENOM" id="CLU_2007889_0_0_1"/>
<reference evidence="1 2" key="1">
    <citation type="journal article" date="2011" name="Science">
        <title>The Selaginella genome identifies genetic changes associated with the evolution of vascular plants.</title>
        <authorList>
            <person name="Banks J.A."/>
            <person name="Nishiyama T."/>
            <person name="Hasebe M."/>
            <person name="Bowman J.L."/>
            <person name="Gribskov M."/>
            <person name="dePamphilis C."/>
            <person name="Albert V.A."/>
            <person name="Aono N."/>
            <person name="Aoyama T."/>
            <person name="Ambrose B.A."/>
            <person name="Ashton N.W."/>
            <person name="Axtell M.J."/>
            <person name="Barker E."/>
            <person name="Barker M.S."/>
            <person name="Bennetzen J.L."/>
            <person name="Bonawitz N.D."/>
            <person name="Chapple C."/>
            <person name="Cheng C."/>
            <person name="Correa L.G."/>
            <person name="Dacre M."/>
            <person name="DeBarry J."/>
            <person name="Dreyer I."/>
            <person name="Elias M."/>
            <person name="Engstrom E.M."/>
            <person name="Estelle M."/>
            <person name="Feng L."/>
            <person name="Finet C."/>
            <person name="Floyd S.K."/>
            <person name="Frommer W.B."/>
            <person name="Fujita T."/>
            <person name="Gramzow L."/>
            <person name="Gutensohn M."/>
            <person name="Harholt J."/>
            <person name="Hattori M."/>
            <person name="Heyl A."/>
            <person name="Hirai T."/>
            <person name="Hiwatashi Y."/>
            <person name="Ishikawa M."/>
            <person name="Iwata M."/>
            <person name="Karol K.G."/>
            <person name="Koehler B."/>
            <person name="Kolukisaoglu U."/>
            <person name="Kubo M."/>
            <person name="Kurata T."/>
            <person name="Lalonde S."/>
            <person name="Li K."/>
            <person name="Li Y."/>
            <person name="Litt A."/>
            <person name="Lyons E."/>
            <person name="Manning G."/>
            <person name="Maruyama T."/>
            <person name="Michael T.P."/>
            <person name="Mikami K."/>
            <person name="Miyazaki S."/>
            <person name="Morinaga S."/>
            <person name="Murata T."/>
            <person name="Mueller-Roeber B."/>
            <person name="Nelson D.R."/>
            <person name="Obara M."/>
            <person name="Oguri Y."/>
            <person name="Olmstead R.G."/>
            <person name="Onodera N."/>
            <person name="Petersen B.L."/>
            <person name="Pils B."/>
            <person name="Prigge M."/>
            <person name="Rensing S.A."/>
            <person name="Riano-Pachon D.M."/>
            <person name="Roberts A.W."/>
            <person name="Sato Y."/>
            <person name="Scheller H.V."/>
            <person name="Schulz B."/>
            <person name="Schulz C."/>
            <person name="Shakirov E.V."/>
            <person name="Shibagaki N."/>
            <person name="Shinohara N."/>
            <person name="Shippen D.E."/>
            <person name="Soerensen I."/>
            <person name="Sotooka R."/>
            <person name="Sugimoto N."/>
            <person name="Sugita M."/>
            <person name="Sumikawa N."/>
            <person name="Tanurdzic M."/>
            <person name="Theissen G."/>
            <person name="Ulvskov P."/>
            <person name="Wakazuki S."/>
            <person name="Weng J.K."/>
            <person name="Willats W.W."/>
            <person name="Wipf D."/>
            <person name="Wolf P.G."/>
            <person name="Yang L."/>
            <person name="Zimmer A.D."/>
            <person name="Zhu Q."/>
            <person name="Mitros T."/>
            <person name="Hellsten U."/>
            <person name="Loque D."/>
            <person name="Otillar R."/>
            <person name="Salamov A."/>
            <person name="Schmutz J."/>
            <person name="Shapiro H."/>
            <person name="Lindquist E."/>
            <person name="Lucas S."/>
            <person name="Rokhsar D."/>
            <person name="Grigoriev I.V."/>
        </authorList>
    </citation>
    <scope>NUCLEOTIDE SEQUENCE [LARGE SCALE GENOMIC DNA]</scope>
</reference>
<dbReference type="KEGG" id="smo:SELMODRAFT_441813"/>
<sequence length="124" mass="13733">MQRNSLLSFEDEAVAYLKHTSGKTEEGCRLRARRIQHYTGWVPGLLSQYLTEKCVVEQTRRLLLKGVSDALHSDEVAEVLTAVAEGRLKYELSDALDSGATSEGKMARAAAWHHRCCMAAPSPT</sequence>
<name>D8RMS1_SELML</name>
<gene>
    <name evidence="1" type="ORF">SELMODRAFT_441813</name>
</gene>
<dbReference type="Gramene" id="EFJ26389">
    <property type="protein sequence ID" value="EFJ26389"/>
    <property type="gene ID" value="SELMODRAFT_441813"/>
</dbReference>